<dbReference type="GO" id="GO:0006355">
    <property type="term" value="P:regulation of DNA-templated transcription"/>
    <property type="evidence" value="ECO:0007669"/>
    <property type="project" value="InterPro"/>
</dbReference>
<dbReference type="GO" id="GO:0005829">
    <property type="term" value="C:cytosol"/>
    <property type="evidence" value="ECO:0007669"/>
    <property type="project" value="TreeGrafter"/>
</dbReference>
<evidence type="ECO:0000313" key="8">
    <source>
        <dbReference type="EMBL" id="SMC42279.1"/>
    </source>
</evidence>
<name>A0A1W1Z1H4_9FLAO</name>
<dbReference type="PROSITE" id="PS50110">
    <property type="entry name" value="RESPONSE_REGULATORY"/>
    <property type="match status" value="1"/>
</dbReference>
<protein>
    <submittedName>
        <fullName evidence="8">DNA-binding response regulator, OmpR family, contains REC and winged-helix (WHTH) domain</fullName>
    </submittedName>
</protein>
<dbReference type="SMART" id="SM00448">
    <property type="entry name" value="REC"/>
    <property type="match status" value="1"/>
</dbReference>
<evidence type="ECO:0000256" key="1">
    <source>
        <dbReference type="ARBA" id="ARBA00022553"/>
    </source>
</evidence>
<dbReference type="Pfam" id="PF00486">
    <property type="entry name" value="Trans_reg_C"/>
    <property type="match status" value="1"/>
</dbReference>
<dbReference type="GO" id="GO:0032993">
    <property type="term" value="C:protein-DNA complex"/>
    <property type="evidence" value="ECO:0007669"/>
    <property type="project" value="TreeGrafter"/>
</dbReference>
<dbReference type="InterPro" id="IPR036388">
    <property type="entry name" value="WH-like_DNA-bd_sf"/>
</dbReference>
<evidence type="ECO:0000259" key="7">
    <source>
        <dbReference type="PROSITE" id="PS51755"/>
    </source>
</evidence>
<dbReference type="InterPro" id="IPR001867">
    <property type="entry name" value="OmpR/PhoB-type_DNA-bd"/>
</dbReference>
<feature type="domain" description="Response regulatory" evidence="6">
    <location>
        <begin position="4"/>
        <end position="117"/>
    </location>
</feature>
<evidence type="ECO:0000259" key="6">
    <source>
        <dbReference type="PROSITE" id="PS50110"/>
    </source>
</evidence>
<dbReference type="InterPro" id="IPR001789">
    <property type="entry name" value="Sig_transdc_resp-reg_receiver"/>
</dbReference>
<feature type="modified residue" description="4-aspartylphosphate" evidence="4">
    <location>
        <position position="52"/>
    </location>
</feature>
<evidence type="ECO:0000256" key="4">
    <source>
        <dbReference type="PROSITE-ProRule" id="PRU00169"/>
    </source>
</evidence>
<dbReference type="PANTHER" id="PTHR48111">
    <property type="entry name" value="REGULATOR OF RPOS"/>
    <property type="match status" value="1"/>
</dbReference>
<dbReference type="SUPFAM" id="SSF52172">
    <property type="entry name" value="CheY-like"/>
    <property type="match status" value="1"/>
</dbReference>
<keyword evidence="1 4" id="KW-0597">Phosphoprotein</keyword>
<keyword evidence="2" id="KW-0902">Two-component regulatory system</keyword>
<dbReference type="Gene3D" id="1.10.10.10">
    <property type="entry name" value="Winged helix-like DNA-binding domain superfamily/Winged helix DNA-binding domain"/>
    <property type="match status" value="1"/>
</dbReference>
<proteinExistence type="predicted"/>
<dbReference type="InterPro" id="IPR039420">
    <property type="entry name" value="WalR-like"/>
</dbReference>
<evidence type="ECO:0000313" key="9">
    <source>
        <dbReference type="Proteomes" id="UP000192393"/>
    </source>
</evidence>
<gene>
    <name evidence="8" type="ORF">SAMN06296427_102107</name>
</gene>
<feature type="domain" description="OmpR/PhoB-type" evidence="7">
    <location>
        <begin position="127"/>
        <end position="224"/>
    </location>
</feature>
<dbReference type="GO" id="GO:0000976">
    <property type="term" value="F:transcription cis-regulatory region binding"/>
    <property type="evidence" value="ECO:0007669"/>
    <property type="project" value="TreeGrafter"/>
</dbReference>
<dbReference type="Gene3D" id="3.40.50.2300">
    <property type="match status" value="1"/>
</dbReference>
<accession>A0A1W1Z1H4</accession>
<evidence type="ECO:0000256" key="3">
    <source>
        <dbReference type="ARBA" id="ARBA00023125"/>
    </source>
</evidence>
<feature type="DNA-binding region" description="OmpR/PhoB-type" evidence="5">
    <location>
        <begin position="127"/>
        <end position="224"/>
    </location>
</feature>
<dbReference type="PANTHER" id="PTHR48111:SF40">
    <property type="entry name" value="PHOSPHATE REGULON TRANSCRIPTIONAL REGULATORY PROTEIN PHOB"/>
    <property type="match status" value="1"/>
</dbReference>
<dbReference type="InterPro" id="IPR016032">
    <property type="entry name" value="Sig_transdc_resp-reg_C-effctor"/>
</dbReference>
<organism evidence="8 9">
    <name type="scientific">Moheibacter sediminis</name>
    <dbReference type="NCBI Taxonomy" id="1434700"/>
    <lineage>
        <taxon>Bacteria</taxon>
        <taxon>Pseudomonadati</taxon>
        <taxon>Bacteroidota</taxon>
        <taxon>Flavobacteriia</taxon>
        <taxon>Flavobacteriales</taxon>
        <taxon>Weeksellaceae</taxon>
        <taxon>Moheibacter</taxon>
    </lineage>
</organism>
<keyword evidence="9" id="KW-1185">Reference proteome</keyword>
<dbReference type="STRING" id="1434700.SAMN06296427_102107"/>
<dbReference type="EMBL" id="FWXS01000002">
    <property type="protein sequence ID" value="SMC42279.1"/>
    <property type="molecule type" value="Genomic_DNA"/>
</dbReference>
<dbReference type="SUPFAM" id="SSF46894">
    <property type="entry name" value="C-terminal effector domain of the bipartite response regulators"/>
    <property type="match status" value="1"/>
</dbReference>
<dbReference type="InterPro" id="IPR011006">
    <property type="entry name" value="CheY-like_superfamily"/>
</dbReference>
<reference evidence="8 9" key="1">
    <citation type="submission" date="2017-04" db="EMBL/GenBank/DDBJ databases">
        <authorList>
            <person name="Afonso C.L."/>
            <person name="Miller P.J."/>
            <person name="Scott M.A."/>
            <person name="Spackman E."/>
            <person name="Goraichik I."/>
            <person name="Dimitrov K.M."/>
            <person name="Suarez D.L."/>
            <person name="Swayne D.E."/>
        </authorList>
    </citation>
    <scope>NUCLEOTIDE SEQUENCE [LARGE SCALE GENOMIC DNA]</scope>
    <source>
        <strain evidence="8 9">CGMCC 1.12708</strain>
    </source>
</reference>
<dbReference type="RefSeq" id="WP_084016185.1">
    <property type="nucleotide sequence ID" value="NZ_FWXS01000002.1"/>
</dbReference>
<dbReference type="CDD" id="cd00383">
    <property type="entry name" value="trans_reg_C"/>
    <property type="match status" value="1"/>
</dbReference>
<dbReference type="AlphaFoldDB" id="A0A1W1Z1H4"/>
<evidence type="ECO:0000256" key="2">
    <source>
        <dbReference type="ARBA" id="ARBA00023012"/>
    </source>
</evidence>
<dbReference type="GO" id="GO:0000156">
    <property type="term" value="F:phosphorelay response regulator activity"/>
    <property type="evidence" value="ECO:0007669"/>
    <property type="project" value="TreeGrafter"/>
</dbReference>
<dbReference type="PROSITE" id="PS51755">
    <property type="entry name" value="OMPR_PHOB"/>
    <property type="match status" value="1"/>
</dbReference>
<dbReference type="SMART" id="SM00862">
    <property type="entry name" value="Trans_reg_C"/>
    <property type="match status" value="1"/>
</dbReference>
<dbReference type="Pfam" id="PF00072">
    <property type="entry name" value="Response_reg"/>
    <property type="match status" value="1"/>
</dbReference>
<dbReference type="Proteomes" id="UP000192393">
    <property type="component" value="Unassembled WGS sequence"/>
</dbReference>
<dbReference type="CDD" id="cd17574">
    <property type="entry name" value="REC_OmpR"/>
    <property type="match status" value="1"/>
</dbReference>
<keyword evidence="3 5" id="KW-0238">DNA-binding</keyword>
<sequence>MKYRILYAEDDETIAFLTQDNLEPNYEVVHCADGKSALEMFKSDSFDICLFDIMMPKLDGFELAQEIRNLNSEIPIIFISAKTLKEDRIKGLKIGADDYLIKPFSIEELVLKIEIFLKRTQKNNFKTYLPKVGKYVFDSKNYRLSHESEVITLTQRESELLKFFLENKNSVLKREEILKALWGDDDYFMGRSLDVFISRLRKIFVDDDSVSIENLHGIGFKFKITN</sequence>
<evidence type="ECO:0000256" key="5">
    <source>
        <dbReference type="PROSITE-ProRule" id="PRU01091"/>
    </source>
</evidence>